<evidence type="ECO:0000256" key="1">
    <source>
        <dbReference type="SAM" id="MobiDB-lite"/>
    </source>
</evidence>
<feature type="region of interest" description="Disordered" evidence="1">
    <location>
        <begin position="90"/>
        <end position="134"/>
    </location>
</feature>
<organism evidence="2 3">
    <name type="scientific">Cocos nucifera</name>
    <name type="common">Coconut palm</name>
    <dbReference type="NCBI Taxonomy" id="13894"/>
    <lineage>
        <taxon>Eukaryota</taxon>
        <taxon>Viridiplantae</taxon>
        <taxon>Streptophyta</taxon>
        <taxon>Embryophyta</taxon>
        <taxon>Tracheophyta</taxon>
        <taxon>Spermatophyta</taxon>
        <taxon>Magnoliopsida</taxon>
        <taxon>Liliopsida</taxon>
        <taxon>Arecaceae</taxon>
        <taxon>Arecoideae</taxon>
        <taxon>Cocoseae</taxon>
        <taxon>Attaleinae</taxon>
        <taxon>Cocos</taxon>
    </lineage>
</organism>
<proteinExistence type="predicted"/>
<dbReference type="AlphaFoldDB" id="A0A8K0HV99"/>
<dbReference type="EMBL" id="CM017872">
    <property type="protein sequence ID" value="KAG1327149.1"/>
    <property type="molecule type" value="Genomic_DNA"/>
</dbReference>
<comment type="caution">
    <text evidence="2">The sequence shown here is derived from an EMBL/GenBank/DDBJ whole genome shotgun (WGS) entry which is preliminary data.</text>
</comment>
<feature type="region of interest" description="Disordered" evidence="1">
    <location>
        <begin position="1"/>
        <end position="60"/>
    </location>
</feature>
<evidence type="ECO:0000313" key="3">
    <source>
        <dbReference type="Proteomes" id="UP000797356"/>
    </source>
</evidence>
<protein>
    <submittedName>
        <fullName evidence="2">Uncharacterized protein</fullName>
    </submittedName>
</protein>
<sequence length="134" mass="14490">MQACLRRGQIAAPVQPQASPDRIDAKSVPPPLPHALLSSDAKSTASSMRPKLLQAAPTPNRCHRHLRAHPKSLRAAPTLDRWFTAPQHASQLLQRASMPDQQHHGLPSASPSFLKPCRNQIGGPGPSPRAYALL</sequence>
<keyword evidence="3" id="KW-1185">Reference proteome</keyword>
<name>A0A8K0HV99_COCNU</name>
<accession>A0A8K0HV99</accession>
<reference evidence="2" key="2">
    <citation type="submission" date="2019-07" db="EMBL/GenBank/DDBJ databases">
        <authorList>
            <person name="Yang Y."/>
            <person name="Bocs S."/>
            <person name="Baudouin L."/>
        </authorList>
    </citation>
    <scope>NUCLEOTIDE SEQUENCE</scope>
    <source>
        <tissue evidence="2">Spear leaf of Hainan Tall coconut</tissue>
    </source>
</reference>
<reference evidence="2" key="1">
    <citation type="journal article" date="2017" name="Gigascience">
        <title>The genome draft of coconut (Cocos nucifera).</title>
        <authorList>
            <person name="Xiao Y."/>
            <person name="Xu P."/>
            <person name="Fan H."/>
            <person name="Baudouin L."/>
            <person name="Xia W."/>
            <person name="Bocs S."/>
            <person name="Xu J."/>
            <person name="Li Q."/>
            <person name="Guo A."/>
            <person name="Zhou L."/>
            <person name="Li J."/>
            <person name="Wu Y."/>
            <person name="Ma Z."/>
            <person name="Armero A."/>
            <person name="Issali A.E."/>
            <person name="Liu N."/>
            <person name="Peng M."/>
            <person name="Yang Y."/>
        </authorList>
    </citation>
    <scope>NUCLEOTIDE SEQUENCE</scope>
    <source>
        <tissue evidence="2">Spear leaf of Hainan Tall coconut</tissue>
    </source>
</reference>
<gene>
    <name evidence="2" type="ORF">COCNU_01G010830</name>
</gene>
<dbReference type="Proteomes" id="UP000797356">
    <property type="component" value="Chromosome 1"/>
</dbReference>
<evidence type="ECO:0000313" key="2">
    <source>
        <dbReference type="EMBL" id="KAG1327149.1"/>
    </source>
</evidence>